<dbReference type="PANTHER" id="PTHR46558">
    <property type="entry name" value="TRACRIPTIONAL REGULATORY PROTEIN-RELATED-RELATED"/>
    <property type="match status" value="1"/>
</dbReference>
<reference evidence="4" key="1">
    <citation type="submission" date="2020-10" db="EMBL/GenBank/DDBJ databases">
        <authorList>
            <person name="Gilroy R."/>
        </authorList>
    </citation>
    <scope>NUCLEOTIDE SEQUENCE</scope>
    <source>
        <strain evidence="4">ChiHjej10B9-9673</strain>
    </source>
</reference>
<accession>A0A9D1FDE8</accession>
<keyword evidence="2" id="KW-1133">Transmembrane helix</keyword>
<keyword evidence="2" id="KW-0472">Membrane</keyword>
<dbReference type="InterPro" id="IPR001387">
    <property type="entry name" value="Cro/C1-type_HTH"/>
</dbReference>
<evidence type="ECO:0000313" key="4">
    <source>
        <dbReference type="EMBL" id="HIS66724.1"/>
    </source>
</evidence>
<dbReference type="CDD" id="cd00093">
    <property type="entry name" value="HTH_XRE"/>
    <property type="match status" value="1"/>
</dbReference>
<sequence length="227" mass="24806">MCFADKLTELRSARGLSQEQLAEAIGVTRQAVSRWERGANLPDAVSLTRLAGLFGVTAEWLVDEEAEPGAGRARLRSRFWILDRAFLALGALLLAVRAVNYVLSKNGTFFAWLMSADTYFPYMAYAHVNWLLLTPGLCFSAGWLASALACMWLGLPDARVQRAMKYAGLALLALYAALAATDILAVLGVFANTPVVVRLANFVIRSPWLTLPAGLALSLSYIRPARR</sequence>
<dbReference type="Gene3D" id="1.10.260.40">
    <property type="entry name" value="lambda repressor-like DNA-binding domains"/>
    <property type="match status" value="1"/>
</dbReference>
<evidence type="ECO:0000259" key="3">
    <source>
        <dbReference type="PROSITE" id="PS50943"/>
    </source>
</evidence>
<dbReference type="PANTHER" id="PTHR46558:SF4">
    <property type="entry name" value="DNA-BIDING PHAGE PROTEIN"/>
    <property type="match status" value="1"/>
</dbReference>
<comment type="caution">
    <text evidence="4">The sequence shown here is derived from an EMBL/GenBank/DDBJ whole genome shotgun (WGS) entry which is preliminary data.</text>
</comment>
<gene>
    <name evidence="4" type="ORF">IAC18_04080</name>
</gene>
<dbReference type="PROSITE" id="PS50943">
    <property type="entry name" value="HTH_CROC1"/>
    <property type="match status" value="1"/>
</dbReference>
<protein>
    <submittedName>
        <fullName evidence="4">Helix-turn-helix transcriptional regulator</fullName>
    </submittedName>
</protein>
<feature type="domain" description="HTH cro/C1-type" evidence="3">
    <location>
        <begin position="7"/>
        <end position="61"/>
    </location>
</feature>
<dbReference type="Proteomes" id="UP000824001">
    <property type="component" value="Unassembled WGS sequence"/>
</dbReference>
<evidence type="ECO:0000313" key="5">
    <source>
        <dbReference type="Proteomes" id="UP000824001"/>
    </source>
</evidence>
<dbReference type="GO" id="GO:0003677">
    <property type="term" value="F:DNA binding"/>
    <property type="evidence" value="ECO:0007669"/>
    <property type="project" value="UniProtKB-KW"/>
</dbReference>
<dbReference type="EMBL" id="DVJK01000112">
    <property type="protein sequence ID" value="HIS66724.1"/>
    <property type="molecule type" value="Genomic_DNA"/>
</dbReference>
<keyword evidence="1" id="KW-0238">DNA-binding</keyword>
<reference evidence="4" key="2">
    <citation type="journal article" date="2021" name="PeerJ">
        <title>Extensive microbial diversity within the chicken gut microbiome revealed by metagenomics and culture.</title>
        <authorList>
            <person name="Gilroy R."/>
            <person name="Ravi A."/>
            <person name="Getino M."/>
            <person name="Pursley I."/>
            <person name="Horton D.L."/>
            <person name="Alikhan N.F."/>
            <person name="Baker D."/>
            <person name="Gharbi K."/>
            <person name="Hall N."/>
            <person name="Watson M."/>
            <person name="Adriaenssens E.M."/>
            <person name="Foster-Nyarko E."/>
            <person name="Jarju S."/>
            <person name="Secka A."/>
            <person name="Antonio M."/>
            <person name="Oren A."/>
            <person name="Chaudhuri R.R."/>
            <person name="La Ragione R."/>
            <person name="Hildebrand F."/>
            <person name="Pallen M.J."/>
        </authorList>
    </citation>
    <scope>NUCLEOTIDE SEQUENCE</scope>
    <source>
        <strain evidence="4">ChiHjej10B9-9673</strain>
    </source>
</reference>
<dbReference type="AlphaFoldDB" id="A0A9D1FDE8"/>
<dbReference type="SUPFAM" id="SSF47413">
    <property type="entry name" value="lambda repressor-like DNA-binding domains"/>
    <property type="match status" value="1"/>
</dbReference>
<name>A0A9D1FDE8_9FIRM</name>
<evidence type="ECO:0000256" key="1">
    <source>
        <dbReference type="ARBA" id="ARBA00023125"/>
    </source>
</evidence>
<organism evidence="4 5">
    <name type="scientific">Candidatus Scatomorpha merdipullorum</name>
    <dbReference type="NCBI Taxonomy" id="2840927"/>
    <lineage>
        <taxon>Bacteria</taxon>
        <taxon>Bacillati</taxon>
        <taxon>Bacillota</taxon>
        <taxon>Clostridia</taxon>
        <taxon>Eubacteriales</taxon>
        <taxon>Candidatus Scatomorpha</taxon>
    </lineage>
</organism>
<dbReference type="InterPro" id="IPR010982">
    <property type="entry name" value="Lambda_DNA-bd_dom_sf"/>
</dbReference>
<feature type="transmembrane region" description="Helical" evidence="2">
    <location>
        <begin position="166"/>
        <end position="190"/>
    </location>
</feature>
<proteinExistence type="predicted"/>
<dbReference type="SMART" id="SM00530">
    <property type="entry name" value="HTH_XRE"/>
    <property type="match status" value="1"/>
</dbReference>
<feature type="transmembrane region" description="Helical" evidence="2">
    <location>
        <begin position="202"/>
        <end position="222"/>
    </location>
</feature>
<feature type="transmembrane region" description="Helical" evidence="2">
    <location>
        <begin position="130"/>
        <end position="154"/>
    </location>
</feature>
<evidence type="ECO:0000256" key="2">
    <source>
        <dbReference type="SAM" id="Phobius"/>
    </source>
</evidence>
<keyword evidence="2" id="KW-0812">Transmembrane</keyword>
<feature type="transmembrane region" description="Helical" evidence="2">
    <location>
        <begin position="81"/>
        <end position="103"/>
    </location>
</feature>
<dbReference type="Pfam" id="PF01381">
    <property type="entry name" value="HTH_3"/>
    <property type="match status" value="1"/>
</dbReference>